<reference evidence="1 2" key="1">
    <citation type="submission" date="2015-04" db="EMBL/GenBank/DDBJ databases">
        <authorList>
            <person name="Syromyatnikov M.Y."/>
            <person name="Popov V.N."/>
        </authorList>
    </citation>
    <scope>NUCLEOTIDE SEQUENCE [LARGE SCALE GENOMIC DNA]</scope>
</reference>
<dbReference type="EMBL" id="CVRI01000020">
    <property type="protein sequence ID" value="CRK90873.1"/>
    <property type="molecule type" value="Genomic_DNA"/>
</dbReference>
<dbReference type="AlphaFoldDB" id="A0A1J1HXK6"/>
<evidence type="ECO:0000313" key="1">
    <source>
        <dbReference type="EMBL" id="CRK90873.1"/>
    </source>
</evidence>
<keyword evidence="2" id="KW-1185">Reference proteome</keyword>
<name>A0A1J1HXK6_9DIPT</name>
<protein>
    <submittedName>
        <fullName evidence="1">CLUMA_CG004563, isoform A</fullName>
    </submittedName>
</protein>
<gene>
    <name evidence="1" type="ORF">CLUMA_CG004563</name>
</gene>
<organism evidence="1 2">
    <name type="scientific">Clunio marinus</name>
    <dbReference type="NCBI Taxonomy" id="568069"/>
    <lineage>
        <taxon>Eukaryota</taxon>
        <taxon>Metazoa</taxon>
        <taxon>Ecdysozoa</taxon>
        <taxon>Arthropoda</taxon>
        <taxon>Hexapoda</taxon>
        <taxon>Insecta</taxon>
        <taxon>Pterygota</taxon>
        <taxon>Neoptera</taxon>
        <taxon>Endopterygota</taxon>
        <taxon>Diptera</taxon>
        <taxon>Nematocera</taxon>
        <taxon>Chironomoidea</taxon>
        <taxon>Chironomidae</taxon>
        <taxon>Clunio</taxon>
    </lineage>
</organism>
<evidence type="ECO:0000313" key="2">
    <source>
        <dbReference type="Proteomes" id="UP000183832"/>
    </source>
</evidence>
<proteinExistence type="predicted"/>
<sequence length="64" mass="7640">MTSWTLLQFLDLREKQKIYEAMEVSRNLKMSCADCKQNQLRHQMNFSLKTKVYLVQSMIALKNL</sequence>
<accession>A0A1J1HXK6</accession>
<dbReference type="Proteomes" id="UP000183832">
    <property type="component" value="Unassembled WGS sequence"/>
</dbReference>